<dbReference type="PANTHER" id="PTHR32301">
    <property type="entry name" value="COUNTIN RECEPTOR CNR3-RELATED"/>
    <property type="match status" value="1"/>
</dbReference>
<evidence type="ECO:0000256" key="9">
    <source>
        <dbReference type="ARBA" id="ARBA00023180"/>
    </source>
</evidence>
<evidence type="ECO:0000313" key="10">
    <source>
        <dbReference type="EMBL" id="CDF34294.1"/>
    </source>
</evidence>
<dbReference type="GeneID" id="17321833"/>
<evidence type="ECO:0000256" key="7">
    <source>
        <dbReference type="ARBA" id="ARBA00023034"/>
    </source>
</evidence>
<keyword evidence="3 10" id="KW-0808">Transferase</keyword>
<evidence type="ECO:0000256" key="5">
    <source>
        <dbReference type="ARBA" id="ARBA00022968"/>
    </source>
</evidence>
<dbReference type="SUPFAM" id="SSF52540">
    <property type="entry name" value="P-loop containing nucleoside triphosphate hydrolases"/>
    <property type="match status" value="1"/>
</dbReference>
<dbReference type="AlphaFoldDB" id="R7Q8D2"/>
<keyword evidence="7" id="KW-0333">Golgi apparatus</keyword>
<dbReference type="InterPro" id="IPR009729">
    <property type="entry name" value="Gal-3-0_sulfotransfrase"/>
</dbReference>
<comment type="subcellular location">
    <subcellularLocation>
        <location evidence="1">Golgi apparatus membrane</location>
        <topology evidence="1">Single-pass type II membrane protein</topology>
    </subcellularLocation>
</comment>
<evidence type="ECO:0000256" key="6">
    <source>
        <dbReference type="ARBA" id="ARBA00022989"/>
    </source>
</evidence>
<sequence length="355" mass="40452">MYRSQLPILLLLVASGLLFCNFIASRHSSRIPESLRMLPEEPGALSRSHHPLSCAAAAAAQHHNKPLYVFLHLHKTGGNSLKTSLFSFAKRNGLGLHHTCHATSGDGLLSAWWFHRTKRMGKGLDCNLDVLAALPSHKRAEIDLVMGHQFVGAHSLFPDRDVRYFTFVRHPLARKVSHFIHFERGKPGKRSMTRYLVERNRNYMTKRLATDVRAGELATDLRARFVDLDSFAARAALRAAKHNLIDRFFFVGLQERYAESVCVLARILNAACGRERKLAREFAMRPEKVVRNRENERGETKQKIEAMSETVKGAVLRAESADVELYQFAERLFENKLRKYPECRGAYTETKTRRG</sequence>
<keyword evidence="11" id="KW-1185">Reference proteome</keyword>
<keyword evidence="4" id="KW-0812">Transmembrane</keyword>
<dbReference type="RefSeq" id="XP_005714113.1">
    <property type="nucleotide sequence ID" value="XM_005714056.1"/>
</dbReference>
<evidence type="ECO:0000256" key="4">
    <source>
        <dbReference type="ARBA" id="ARBA00022692"/>
    </source>
</evidence>
<accession>R7Q8D2</accession>
<dbReference type="STRING" id="2769.R7Q8D2"/>
<keyword evidence="9" id="KW-0325">Glycoprotein</keyword>
<dbReference type="GO" id="GO:0001733">
    <property type="term" value="F:galactosylceramide sulfotransferase activity"/>
    <property type="evidence" value="ECO:0007669"/>
    <property type="project" value="InterPro"/>
</dbReference>
<organism evidence="10 11">
    <name type="scientific">Chondrus crispus</name>
    <name type="common">Carrageen Irish moss</name>
    <name type="synonym">Polymorpha crispa</name>
    <dbReference type="NCBI Taxonomy" id="2769"/>
    <lineage>
        <taxon>Eukaryota</taxon>
        <taxon>Rhodophyta</taxon>
        <taxon>Florideophyceae</taxon>
        <taxon>Rhodymeniophycidae</taxon>
        <taxon>Gigartinales</taxon>
        <taxon>Gigartinaceae</taxon>
        <taxon>Chondrus</taxon>
    </lineage>
</organism>
<dbReference type="Gene3D" id="3.40.50.300">
    <property type="entry name" value="P-loop containing nucleotide triphosphate hydrolases"/>
    <property type="match status" value="1"/>
</dbReference>
<dbReference type="GO" id="GO:0000139">
    <property type="term" value="C:Golgi membrane"/>
    <property type="evidence" value="ECO:0007669"/>
    <property type="project" value="UniProtKB-SubCell"/>
</dbReference>
<evidence type="ECO:0000256" key="3">
    <source>
        <dbReference type="ARBA" id="ARBA00022679"/>
    </source>
</evidence>
<dbReference type="Gramene" id="CDF34294">
    <property type="protein sequence ID" value="CDF34294"/>
    <property type="gene ID" value="CHC_T00009431001"/>
</dbReference>
<evidence type="ECO:0000256" key="2">
    <source>
        <dbReference type="ARBA" id="ARBA00008124"/>
    </source>
</evidence>
<dbReference type="Proteomes" id="UP000012073">
    <property type="component" value="Unassembled WGS sequence"/>
</dbReference>
<dbReference type="PANTHER" id="PTHR32301:SF6">
    <property type="entry name" value="GOLVESIN-RELATED"/>
    <property type="match status" value="1"/>
</dbReference>
<proteinExistence type="inferred from homology"/>
<keyword evidence="6" id="KW-1133">Transmembrane helix</keyword>
<dbReference type="InterPro" id="IPR053259">
    <property type="entry name" value="Golvesin-related_Golgi"/>
</dbReference>
<keyword evidence="8" id="KW-0472">Membrane</keyword>
<evidence type="ECO:0000256" key="8">
    <source>
        <dbReference type="ARBA" id="ARBA00023136"/>
    </source>
</evidence>
<dbReference type="EMBL" id="HG001684">
    <property type="protein sequence ID" value="CDF34294.1"/>
    <property type="molecule type" value="Genomic_DNA"/>
</dbReference>
<comment type="similarity">
    <text evidence="2">Belongs to the galactose-3-O-sulfotransferase family.</text>
</comment>
<gene>
    <name evidence="10" type="ORF">CHC_T00009431001</name>
</gene>
<dbReference type="GO" id="GO:0009247">
    <property type="term" value="P:glycolipid biosynthetic process"/>
    <property type="evidence" value="ECO:0007669"/>
    <property type="project" value="InterPro"/>
</dbReference>
<dbReference type="OrthoDB" id="10019582at2759"/>
<evidence type="ECO:0000256" key="1">
    <source>
        <dbReference type="ARBA" id="ARBA00004323"/>
    </source>
</evidence>
<dbReference type="InterPro" id="IPR027417">
    <property type="entry name" value="P-loop_NTPase"/>
</dbReference>
<evidence type="ECO:0000313" key="11">
    <source>
        <dbReference type="Proteomes" id="UP000012073"/>
    </source>
</evidence>
<protein>
    <submittedName>
        <fullName evidence="10">Sulfotransferase</fullName>
    </submittedName>
</protein>
<name>R7Q8D2_CHOCR</name>
<dbReference type="Pfam" id="PF06990">
    <property type="entry name" value="Gal-3-0_sulfotr"/>
    <property type="match status" value="1"/>
</dbReference>
<reference evidence="11" key="1">
    <citation type="journal article" date="2013" name="Proc. Natl. Acad. Sci. U.S.A.">
        <title>Genome structure and metabolic features in the red seaweed Chondrus crispus shed light on evolution of the Archaeplastida.</title>
        <authorList>
            <person name="Collen J."/>
            <person name="Porcel B."/>
            <person name="Carre W."/>
            <person name="Ball S.G."/>
            <person name="Chaparro C."/>
            <person name="Tonon T."/>
            <person name="Barbeyron T."/>
            <person name="Michel G."/>
            <person name="Noel B."/>
            <person name="Valentin K."/>
            <person name="Elias M."/>
            <person name="Artiguenave F."/>
            <person name="Arun A."/>
            <person name="Aury J.M."/>
            <person name="Barbosa-Neto J.F."/>
            <person name="Bothwell J.H."/>
            <person name="Bouget F.Y."/>
            <person name="Brillet L."/>
            <person name="Cabello-Hurtado F."/>
            <person name="Capella-Gutierrez S."/>
            <person name="Charrier B."/>
            <person name="Cladiere L."/>
            <person name="Cock J.M."/>
            <person name="Coelho S.M."/>
            <person name="Colleoni C."/>
            <person name="Czjzek M."/>
            <person name="Da Silva C."/>
            <person name="Delage L."/>
            <person name="Denoeud F."/>
            <person name="Deschamps P."/>
            <person name="Dittami S.M."/>
            <person name="Gabaldon T."/>
            <person name="Gachon C.M."/>
            <person name="Groisillier A."/>
            <person name="Herve C."/>
            <person name="Jabbari K."/>
            <person name="Katinka M."/>
            <person name="Kloareg B."/>
            <person name="Kowalczyk N."/>
            <person name="Labadie K."/>
            <person name="Leblanc C."/>
            <person name="Lopez P.J."/>
            <person name="McLachlan D.H."/>
            <person name="Meslet-Cladiere L."/>
            <person name="Moustafa A."/>
            <person name="Nehr Z."/>
            <person name="Nyvall Collen P."/>
            <person name="Panaud O."/>
            <person name="Partensky F."/>
            <person name="Poulain J."/>
            <person name="Rensing S.A."/>
            <person name="Rousvoal S."/>
            <person name="Samson G."/>
            <person name="Symeonidi A."/>
            <person name="Weissenbach J."/>
            <person name="Zambounis A."/>
            <person name="Wincker P."/>
            <person name="Boyen C."/>
        </authorList>
    </citation>
    <scope>NUCLEOTIDE SEQUENCE [LARGE SCALE GENOMIC DNA]</scope>
    <source>
        <strain evidence="11">cv. Stackhouse</strain>
    </source>
</reference>
<keyword evidence="5" id="KW-0735">Signal-anchor</keyword>
<dbReference type="KEGG" id="ccp:CHC_T00009431001"/>